<dbReference type="GO" id="GO:0005743">
    <property type="term" value="C:mitochondrial inner membrane"/>
    <property type="evidence" value="ECO:0007669"/>
    <property type="project" value="InterPro"/>
</dbReference>
<comment type="caution">
    <text evidence="2">The sequence shown here is derived from an EMBL/GenBank/DDBJ whole genome shotgun (WGS) entry which is preliminary data.</text>
</comment>
<proteinExistence type="predicted"/>
<reference evidence="2" key="1">
    <citation type="journal article" date="2023" name="Nat. Commun.">
        <title>Diploid and tetraploid genomes of Acorus and the evolution of monocots.</title>
        <authorList>
            <person name="Ma L."/>
            <person name="Liu K.W."/>
            <person name="Li Z."/>
            <person name="Hsiao Y.Y."/>
            <person name="Qi Y."/>
            <person name="Fu T."/>
            <person name="Tang G.D."/>
            <person name="Zhang D."/>
            <person name="Sun W.H."/>
            <person name="Liu D.K."/>
            <person name="Li Y."/>
            <person name="Chen G.Z."/>
            <person name="Liu X.D."/>
            <person name="Liao X.Y."/>
            <person name="Jiang Y.T."/>
            <person name="Yu X."/>
            <person name="Hao Y."/>
            <person name="Huang J."/>
            <person name="Zhao X.W."/>
            <person name="Ke S."/>
            <person name="Chen Y.Y."/>
            <person name="Wu W.L."/>
            <person name="Hsu J.L."/>
            <person name="Lin Y.F."/>
            <person name="Huang M.D."/>
            <person name="Li C.Y."/>
            <person name="Huang L."/>
            <person name="Wang Z.W."/>
            <person name="Zhao X."/>
            <person name="Zhong W.Y."/>
            <person name="Peng D.H."/>
            <person name="Ahmad S."/>
            <person name="Lan S."/>
            <person name="Zhang J.S."/>
            <person name="Tsai W.C."/>
            <person name="Van de Peer Y."/>
            <person name="Liu Z.J."/>
        </authorList>
    </citation>
    <scope>NUCLEOTIDE SEQUENCE</scope>
    <source>
        <strain evidence="2">SCP</strain>
    </source>
</reference>
<keyword evidence="3" id="KW-1185">Reference proteome</keyword>
<evidence type="ECO:0000313" key="2">
    <source>
        <dbReference type="EMBL" id="KAK1271231.1"/>
    </source>
</evidence>
<organism evidence="2 3">
    <name type="scientific">Acorus gramineus</name>
    <name type="common">Dwarf sweet flag</name>
    <dbReference type="NCBI Taxonomy" id="55184"/>
    <lineage>
        <taxon>Eukaryota</taxon>
        <taxon>Viridiplantae</taxon>
        <taxon>Streptophyta</taxon>
        <taxon>Embryophyta</taxon>
        <taxon>Tracheophyta</taxon>
        <taxon>Spermatophyta</taxon>
        <taxon>Magnoliopsida</taxon>
        <taxon>Liliopsida</taxon>
        <taxon>Acoraceae</taxon>
        <taxon>Acorus</taxon>
    </lineage>
</organism>
<dbReference type="GO" id="GO:0045271">
    <property type="term" value="C:respiratory chain complex I"/>
    <property type="evidence" value="ECO:0007669"/>
    <property type="project" value="InterPro"/>
</dbReference>
<gene>
    <name evidence="2" type="ORF">QJS04_geneDACA004369</name>
</gene>
<keyword evidence="1" id="KW-1133">Transmembrane helix</keyword>
<dbReference type="PANTHER" id="PTHR36987:SF1">
    <property type="entry name" value="NADH DEHYDROGENASE [UBIQUINONE] 1 BETA SUBCOMPLEX SUBUNIT 2"/>
    <property type="match status" value="1"/>
</dbReference>
<dbReference type="AlphaFoldDB" id="A0AAV9B4I5"/>
<accession>A0AAV9B4I5</accession>
<evidence type="ECO:0000256" key="1">
    <source>
        <dbReference type="SAM" id="Phobius"/>
    </source>
</evidence>
<dbReference type="EMBL" id="JAUJYN010000005">
    <property type="protein sequence ID" value="KAK1271231.1"/>
    <property type="molecule type" value="Genomic_DNA"/>
</dbReference>
<dbReference type="PANTHER" id="PTHR36987">
    <property type="entry name" value="NADH DEHYDROGENASE [UBIQUINONE] 1 BETA SUBCOMPLEX SUBUNIT 2-LIKE"/>
    <property type="match status" value="1"/>
</dbReference>
<keyword evidence="1" id="KW-0472">Membrane</keyword>
<dbReference type="Proteomes" id="UP001179952">
    <property type="component" value="Unassembled WGS sequence"/>
</dbReference>
<keyword evidence="1" id="KW-0812">Transmembrane</keyword>
<protein>
    <submittedName>
        <fullName evidence="2">Uncharacterized protein</fullName>
    </submittedName>
</protein>
<feature type="transmembrane region" description="Helical" evidence="1">
    <location>
        <begin position="47"/>
        <end position="68"/>
    </location>
</feature>
<evidence type="ECO:0000313" key="3">
    <source>
        <dbReference type="Proteomes" id="UP001179952"/>
    </source>
</evidence>
<reference evidence="2" key="2">
    <citation type="submission" date="2023-06" db="EMBL/GenBank/DDBJ databases">
        <authorList>
            <person name="Ma L."/>
            <person name="Liu K.-W."/>
            <person name="Li Z."/>
            <person name="Hsiao Y.-Y."/>
            <person name="Qi Y."/>
            <person name="Fu T."/>
            <person name="Tang G."/>
            <person name="Zhang D."/>
            <person name="Sun W.-H."/>
            <person name="Liu D.-K."/>
            <person name="Li Y."/>
            <person name="Chen G.-Z."/>
            <person name="Liu X.-D."/>
            <person name="Liao X.-Y."/>
            <person name="Jiang Y.-T."/>
            <person name="Yu X."/>
            <person name="Hao Y."/>
            <person name="Huang J."/>
            <person name="Zhao X.-W."/>
            <person name="Ke S."/>
            <person name="Chen Y.-Y."/>
            <person name="Wu W.-L."/>
            <person name="Hsu J.-L."/>
            <person name="Lin Y.-F."/>
            <person name="Huang M.-D."/>
            <person name="Li C.-Y."/>
            <person name="Huang L."/>
            <person name="Wang Z.-W."/>
            <person name="Zhao X."/>
            <person name="Zhong W.-Y."/>
            <person name="Peng D.-H."/>
            <person name="Ahmad S."/>
            <person name="Lan S."/>
            <person name="Zhang J.-S."/>
            <person name="Tsai W.-C."/>
            <person name="Van De Peer Y."/>
            <person name="Liu Z.-J."/>
        </authorList>
    </citation>
    <scope>NUCLEOTIDE SEQUENCE</scope>
    <source>
        <strain evidence="2">SCP</strain>
        <tissue evidence="2">Leaves</tissue>
    </source>
</reference>
<sequence length="69" mass="8502">MWFWVFYRVERGRPVFLGWRHPWDGHEGHDHYHEVSDSQLMFFIQPLFYMLFLHAVMIVFTEVGCWGIL</sequence>
<name>A0AAV9B4I5_ACOGR</name>
<dbReference type="InterPro" id="IPR044980">
    <property type="entry name" value="NDUFB2_plant/fungi"/>
</dbReference>